<feature type="domain" description="Transcriptional regulator-like" evidence="2">
    <location>
        <begin position="5"/>
        <end position="64"/>
    </location>
</feature>
<evidence type="ECO:0000313" key="3">
    <source>
        <dbReference type="EMBL" id="EXL01538.1"/>
    </source>
</evidence>
<reference evidence="4 6" key="2">
    <citation type="submission" date="2019-03" db="EMBL/GenBank/DDBJ databases">
        <title>Genomic Encyclopedia of Type Strains, Phase IV (KMG-IV): sequencing the most valuable type-strain genomes for metagenomic binning, comparative biology and taxonomic classification.</title>
        <authorList>
            <person name="Goeker M."/>
        </authorList>
    </citation>
    <scope>NUCLEOTIDE SEQUENCE [LARGE SCALE GENOMIC DNA]</scope>
    <source>
        <strain evidence="4 6">DSM 11603</strain>
    </source>
</reference>
<comment type="caution">
    <text evidence="3">The sequence shown here is derived from an EMBL/GenBank/DDBJ whole genome shotgun (WGS) entry which is preliminary data.</text>
</comment>
<organism evidence="3 5">
    <name type="scientific">Aquamicrobium defluvii</name>
    <dbReference type="NCBI Taxonomy" id="69279"/>
    <lineage>
        <taxon>Bacteria</taxon>
        <taxon>Pseudomonadati</taxon>
        <taxon>Pseudomonadota</taxon>
        <taxon>Alphaproteobacteria</taxon>
        <taxon>Hyphomicrobiales</taxon>
        <taxon>Phyllobacteriaceae</taxon>
        <taxon>Aquamicrobium</taxon>
    </lineage>
</organism>
<dbReference type="PATRIC" id="fig|69279.3.peg.4650"/>
<dbReference type="HOGENOM" id="CLU_166814_1_0_5"/>
<evidence type="ECO:0000313" key="5">
    <source>
        <dbReference type="Proteomes" id="UP000019849"/>
    </source>
</evidence>
<dbReference type="EMBL" id="SNZF01000041">
    <property type="protein sequence ID" value="TDR30721.1"/>
    <property type="molecule type" value="Genomic_DNA"/>
</dbReference>
<dbReference type="InterPro" id="IPR045465">
    <property type="entry name" value="Trans_reg_dom"/>
</dbReference>
<keyword evidence="1" id="KW-1133">Transmembrane helix</keyword>
<dbReference type="OrthoDB" id="8654520at2"/>
<evidence type="ECO:0000259" key="2">
    <source>
        <dbReference type="Pfam" id="PF20109"/>
    </source>
</evidence>
<accession>A0A011U6R3</accession>
<proteinExistence type="predicted"/>
<dbReference type="Pfam" id="PF20109">
    <property type="entry name" value="Trans_reg_dom"/>
    <property type="match status" value="1"/>
</dbReference>
<evidence type="ECO:0000256" key="1">
    <source>
        <dbReference type="SAM" id="Phobius"/>
    </source>
</evidence>
<evidence type="ECO:0000313" key="6">
    <source>
        <dbReference type="Proteomes" id="UP000294958"/>
    </source>
</evidence>
<dbReference type="eggNOG" id="ENOG50301XE">
    <property type="taxonomic scope" value="Bacteria"/>
</dbReference>
<dbReference type="EMBL" id="JENY01000041">
    <property type="protein sequence ID" value="EXL01538.1"/>
    <property type="molecule type" value="Genomic_DNA"/>
</dbReference>
<reference evidence="3 5" key="1">
    <citation type="submission" date="2014-02" db="EMBL/GenBank/DDBJ databases">
        <title>Aquamicrobium defluvii Genome sequencing.</title>
        <authorList>
            <person name="Wang X."/>
        </authorList>
    </citation>
    <scope>NUCLEOTIDE SEQUENCE [LARGE SCALE GENOMIC DNA]</scope>
    <source>
        <strain evidence="3 5">W13Z1</strain>
    </source>
</reference>
<evidence type="ECO:0000313" key="4">
    <source>
        <dbReference type="EMBL" id="TDR30721.1"/>
    </source>
</evidence>
<protein>
    <recommendedName>
        <fullName evidence="2">Transcriptional regulator-like domain-containing protein</fullName>
    </recommendedName>
</protein>
<sequence length="71" mass="8564">MLDTEWWHHAAYGYIWQLAASGFAWEYLRRNDEYRNDCQALALTRRQDAKQLESFAHRWGLLFPKRPRHGG</sequence>
<dbReference type="RefSeq" id="WP_035033047.1">
    <property type="nucleotide sequence ID" value="NZ_KK073913.1"/>
</dbReference>
<gene>
    <name evidence="3" type="ORF">BG36_19005</name>
    <name evidence="4" type="ORF">DES43_14127</name>
</gene>
<feature type="transmembrane region" description="Helical" evidence="1">
    <location>
        <begin position="6"/>
        <end position="25"/>
    </location>
</feature>
<name>A0A011U6R3_9HYPH</name>
<keyword evidence="6" id="KW-1185">Reference proteome</keyword>
<keyword evidence="1" id="KW-0472">Membrane</keyword>
<dbReference type="AlphaFoldDB" id="A0A011U6R3"/>
<dbReference type="Proteomes" id="UP000019849">
    <property type="component" value="Unassembled WGS sequence"/>
</dbReference>
<dbReference type="Proteomes" id="UP000294958">
    <property type="component" value="Unassembled WGS sequence"/>
</dbReference>
<keyword evidence="1" id="KW-0812">Transmembrane</keyword>